<dbReference type="PROSITE" id="PS51007">
    <property type="entry name" value="CYTC"/>
    <property type="match status" value="2"/>
</dbReference>
<reference evidence="7" key="1">
    <citation type="journal article" date="2005" name="Environ. Microbiol.">
        <title>Genetic and functional properties of uncultivated thermophilic crenarchaeotes from a subsurface gold mine as revealed by analysis of genome fragments.</title>
        <authorList>
            <person name="Nunoura T."/>
            <person name="Hirayama H."/>
            <person name="Takami H."/>
            <person name="Oida H."/>
            <person name="Nishi S."/>
            <person name="Shimamura S."/>
            <person name="Suzuki Y."/>
            <person name="Inagaki F."/>
            <person name="Takai K."/>
            <person name="Nealson K.H."/>
            <person name="Horikoshi K."/>
        </authorList>
    </citation>
    <scope>NUCLEOTIDE SEQUENCE</scope>
</reference>
<dbReference type="PANTHER" id="PTHR35008:SF8">
    <property type="entry name" value="ALCOHOL DEHYDROGENASE CYTOCHROME C SUBUNIT"/>
    <property type="match status" value="1"/>
</dbReference>
<evidence type="ECO:0000256" key="4">
    <source>
        <dbReference type="PROSITE-ProRule" id="PRU00433"/>
    </source>
</evidence>
<gene>
    <name evidence="7" type="ORF">HGMM_F22C11C34</name>
</gene>
<dbReference type="InterPro" id="IPR036909">
    <property type="entry name" value="Cyt_c-like_dom_sf"/>
</dbReference>
<dbReference type="GO" id="GO:0046872">
    <property type="term" value="F:metal ion binding"/>
    <property type="evidence" value="ECO:0007669"/>
    <property type="project" value="UniProtKB-KW"/>
</dbReference>
<proteinExistence type="predicted"/>
<dbReference type="InterPro" id="IPR009056">
    <property type="entry name" value="Cyt_c-like_dom"/>
</dbReference>
<reference evidence="7" key="2">
    <citation type="journal article" date="2012" name="PLoS ONE">
        <title>A Deeply Branching Thermophilic Bacterium with an Ancient Acetyl-CoA Pathway Dominates a Subsurface Ecosystem.</title>
        <authorList>
            <person name="Takami H."/>
            <person name="Noguchi H."/>
            <person name="Takaki Y."/>
            <person name="Uchiyama I."/>
            <person name="Toyoda A."/>
            <person name="Nishi S."/>
            <person name="Chee G.-J."/>
            <person name="Arai W."/>
            <person name="Nunoura T."/>
            <person name="Itoh T."/>
            <person name="Hattori M."/>
            <person name="Takai K."/>
        </authorList>
    </citation>
    <scope>NUCLEOTIDE SEQUENCE</scope>
</reference>
<sequence>MEYYFSAHTRRPDPQTKQPNPDELTETQLKPEAQRVLARLLKPVFGTPAHPKVDVEQAGLQFPEDRELASLDPQTLAEGSRLYRRFCIHCHGIVGDGRGSTGRWLNPPPRDFRTIWFKFRSTYDPSGALALPSREDLKRTIRSGIPGASMPSFALLSEYELEAIVSYVIHLNMRGRLEHALGKILVERAGLSEGEAEGKDALPDLLRQIVESWTTRRKLVKKVPPAPRWPMIEAAATPSESAELIRRARDLFVNKGACVQCHGIDGRGDPREIPENAQRRDFWGNVLPPRDLTQGVFRGGSRPQDLFWRIRLGIAGTDMPATDEKQLSDEEVWLLVNYVLDMSRTRPPISLAE</sequence>
<feature type="domain" description="Cytochrome c" evidence="6">
    <location>
        <begin position="74"/>
        <end position="172"/>
    </location>
</feature>
<feature type="domain" description="Cytochrome c" evidence="6">
    <location>
        <begin position="243"/>
        <end position="343"/>
    </location>
</feature>
<dbReference type="AlphaFoldDB" id="H5SFT3"/>
<accession>H5SFT3</accession>
<evidence type="ECO:0000313" key="7">
    <source>
        <dbReference type="EMBL" id="BAL55019.1"/>
    </source>
</evidence>
<evidence type="ECO:0000256" key="3">
    <source>
        <dbReference type="ARBA" id="ARBA00023004"/>
    </source>
</evidence>
<dbReference type="GO" id="GO:0009055">
    <property type="term" value="F:electron transfer activity"/>
    <property type="evidence" value="ECO:0007669"/>
    <property type="project" value="InterPro"/>
</dbReference>
<evidence type="ECO:0000256" key="1">
    <source>
        <dbReference type="ARBA" id="ARBA00022617"/>
    </source>
</evidence>
<organism evidence="7">
    <name type="scientific">uncultured Planctomycetota bacterium</name>
    <dbReference type="NCBI Taxonomy" id="120965"/>
    <lineage>
        <taxon>Bacteria</taxon>
        <taxon>Pseudomonadati</taxon>
        <taxon>Planctomycetota</taxon>
        <taxon>environmental samples</taxon>
    </lineage>
</organism>
<dbReference type="InterPro" id="IPR051459">
    <property type="entry name" value="Cytochrome_c-type_DH"/>
</dbReference>
<feature type="region of interest" description="Disordered" evidence="5">
    <location>
        <begin position="1"/>
        <end position="27"/>
    </location>
</feature>
<evidence type="ECO:0000256" key="5">
    <source>
        <dbReference type="SAM" id="MobiDB-lite"/>
    </source>
</evidence>
<dbReference type="EMBL" id="AP011706">
    <property type="protein sequence ID" value="BAL55019.1"/>
    <property type="molecule type" value="Genomic_DNA"/>
</dbReference>
<evidence type="ECO:0000256" key="2">
    <source>
        <dbReference type="ARBA" id="ARBA00022723"/>
    </source>
</evidence>
<keyword evidence="2 4" id="KW-0479">Metal-binding</keyword>
<protein>
    <submittedName>
        <fullName evidence="7">C-type cytochrome</fullName>
    </submittedName>
</protein>
<dbReference type="PANTHER" id="PTHR35008">
    <property type="entry name" value="BLL4482 PROTEIN-RELATED"/>
    <property type="match status" value="1"/>
</dbReference>
<keyword evidence="1 4" id="KW-0349">Heme</keyword>
<keyword evidence="3 4" id="KW-0408">Iron</keyword>
<dbReference type="Gene3D" id="1.10.760.10">
    <property type="entry name" value="Cytochrome c-like domain"/>
    <property type="match status" value="2"/>
</dbReference>
<evidence type="ECO:0000259" key="6">
    <source>
        <dbReference type="PROSITE" id="PS51007"/>
    </source>
</evidence>
<dbReference type="GO" id="GO:0020037">
    <property type="term" value="F:heme binding"/>
    <property type="evidence" value="ECO:0007669"/>
    <property type="project" value="InterPro"/>
</dbReference>
<name>H5SFT3_9BACT</name>
<dbReference type="Pfam" id="PF13442">
    <property type="entry name" value="Cytochrome_CBB3"/>
    <property type="match status" value="2"/>
</dbReference>
<dbReference type="SUPFAM" id="SSF46626">
    <property type="entry name" value="Cytochrome c"/>
    <property type="match status" value="2"/>
</dbReference>